<evidence type="ECO:0000313" key="2">
    <source>
        <dbReference type="Proteomes" id="UP000193067"/>
    </source>
</evidence>
<reference evidence="1 2" key="1">
    <citation type="journal article" date="2015" name="Biotechnol. Biofuels">
        <title>Enhanced degradation of softwood versus hardwood by the white-rot fungus Pycnoporus coccineus.</title>
        <authorList>
            <person name="Couturier M."/>
            <person name="Navarro D."/>
            <person name="Chevret D."/>
            <person name="Henrissat B."/>
            <person name="Piumi F."/>
            <person name="Ruiz-Duenas F.J."/>
            <person name="Martinez A.T."/>
            <person name="Grigoriev I.V."/>
            <person name="Riley R."/>
            <person name="Lipzen A."/>
            <person name="Berrin J.G."/>
            <person name="Master E.R."/>
            <person name="Rosso M.N."/>
        </authorList>
    </citation>
    <scope>NUCLEOTIDE SEQUENCE [LARGE SCALE GENOMIC DNA]</scope>
    <source>
        <strain evidence="1 2">BRFM310</strain>
    </source>
</reference>
<sequence length="314" mass="36033">MHTDPKDPYNYPARDTLPNVRNAHNKHCALCSPYRDWGCLYENDDSWEIWQVLNSSPKGLAQLRWMKAANLAPHFDVSSADNHLPLCGDHADVLRPGKIVLCPALEDLDVMIEFEENDWNRRVQDSEVAVHESSRRVPSLKELSGYFHCLWLGPQPNNVPNLRGLDVSFTEVGQPGADDEHEQTFPQQVLFEEEIRMVPNVRLPTVQPATETSDALARLDHGLLLNPPNKPSMWRLNPYACLTHALGFVNGAYIPADMLYRAYDRKKKCYVPDVVPLRVLNPLDEYEWRLLKLRRLYSRTASDLQLQRNAKDKS</sequence>
<gene>
    <name evidence="1" type="ORF">PYCCODRAFT_1432933</name>
</gene>
<dbReference type="Proteomes" id="UP000193067">
    <property type="component" value="Unassembled WGS sequence"/>
</dbReference>
<dbReference type="OrthoDB" id="2747820at2759"/>
<proteinExistence type="predicted"/>
<dbReference type="AlphaFoldDB" id="A0A1Y2IVP4"/>
<keyword evidence="2" id="KW-1185">Reference proteome</keyword>
<accession>A0A1Y2IVP4</accession>
<evidence type="ECO:0000313" key="1">
    <source>
        <dbReference type="EMBL" id="OSD05178.1"/>
    </source>
</evidence>
<name>A0A1Y2IVP4_TRAC3</name>
<dbReference type="EMBL" id="KZ084094">
    <property type="protein sequence ID" value="OSD05178.1"/>
    <property type="molecule type" value="Genomic_DNA"/>
</dbReference>
<organism evidence="1 2">
    <name type="scientific">Trametes coccinea (strain BRFM310)</name>
    <name type="common">Pycnoporus coccineus</name>
    <dbReference type="NCBI Taxonomy" id="1353009"/>
    <lineage>
        <taxon>Eukaryota</taxon>
        <taxon>Fungi</taxon>
        <taxon>Dikarya</taxon>
        <taxon>Basidiomycota</taxon>
        <taxon>Agaricomycotina</taxon>
        <taxon>Agaricomycetes</taxon>
        <taxon>Polyporales</taxon>
        <taxon>Polyporaceae</taxon>
        <taxon>Trametes</taxon>
    </lineage>
</organism>
<protein>
    <submittedName>
        <fullName evidence="1">Uncharacterized protein</fullName>
    </submittedName>
</protein>